<comment type="similarity">
    <text evidence="3">Belongs to the acetyltransferase family. RimJ subfamily.</text>
</comment>
<dbReference type="PANTHER" id="PTHR43792">
    <property type="entry name" value="GNAT FAMILY, PUTATIVE (AFU_ORTHOLOGUE AFUA_3G00765)-RELATED-RELATED"/>
    <property type="match status" value="1"/>
</dbReference>
<dbReference type="SUPFAM" id="SSF55729">
    <property type="entry name" value="Acyl-CoA N-acyltransferases (Nat)"/>
    <property type="match status" value="1"/>
</dbReference>
<dbReference type="Proteomes" id="UP000317316">
    <property type="component" value="Unassembled WGS sequence"/>
</dbReference>
<dbReference type="GO" id="GO:0008999">
    <property type="term" value="F:protein-N-terminal-alanine acetyltransferase activity"/>
    <property type="evidence" value="ECO:0007669"/>
    <property type="project" value="TreeGrafter"/>
</dbReference>
<feature type="domain" description="N-acetyltransferase" evidence="4">
    <location>
        <begin position="3"/>
        <end position="171"/>
    </location>
</feature>
<evidence type="ECO:0000313" key="6">
    <source>
        <dbReference type="Proteomes" id="UP000317316"/>
    </source>
</evidence>
<accession>A0A544TGR6</accession>
<dbReference type="InterPro" id="IPR051531">
    <property type="entry name" value="N-acetyltransferase"/>
</dbReference>
<sequence length="171" mass="19894">MDISIEKLKKQDAEELFNFESDNRAYFEKSVPSRGEEYYNFETFQKRHRDLLEEQEKGISYFCLIKDQTESIVGRINLTDIDRIESIGHVGYRVGEIHTGKGIANKALKLLLIEVSKENIKEVYAKTTSNNIASRKVLEKNGFIQVSTSKEEFIMNGENLKFVHFIWSNNF</sequence>
<dbReference type="AlphaFoldDB" id="A0A544TGR6"/>
<dbReference type="Gene3D" id="3.40.630.30">
    <property type="match status" value="1"/>
</dbReference>
<evidence type="ECO:0000256" key="1">
    <source>
        <dbReference type="ARBA" id="ARBA00022679"/>
    </source>
</evidence>
<dbReference type="Pfam" id="PF13302">
    <property type="entry name" value="Acetyltransf_3"/>
    <property type="match status" value="1"/>
</dbReference>
<dbReference type="RefSeq" id="WP_142536899.1">
    <property type="nucleotide sequence ID" value="NZ_BMIE01000002.1"/>
</dbReference>
<comment type="caution">
    <text evidence="5">The sequence shown here is derived from an EMBL/GenBank/DDBJ whole genome shotgun (WGS) entry which is preliminary data.</text>
</comment>
<keyword evidence="2" id="KW-0012">Acyltransferase</keyword>
<evidence type="ECO:0000313" key="5">
    <source>
        <dbReference type="EMBL" id="TQR16655.1"/>
    </source>
</evidence>
<reference evidence="5 6" key="1">
    <citation type="submission" date="2019-05" db="EMBL/GenBank/DDBJ databases">
        <title>Psychrobacillus vulpis sp. nov., a new species isolated from feces of a red fox that inhabits in The Tablas de Daimiel Natural Park, Albacete, Spain.</title>
        <authorList>
            <person name="Rodriguez M."/>
            <person name="Reina J.C."/>
            <person name="Bejar V."/>
            <person name="Llamas I."/>
        </authorList>
    </citation>
    <scope>NUCLEOTIDE SEQUENCE [LARGE SCALE GENOMIC DNA]</scope>
    <source>
        <strain evidence="5 6">NEAU-3TGS17</strain>
    </source>
</reference>
<dbReference type="PROSITE" id="PS51186">
    <property type="entry name" value="GNAT"/>
    <property type="match status" value="1"/>
</dbReference>
<dbReference type="PANTHER" id="PTHR43792:SF8">
    <property type="entry name" value="[RIBOSOMAL PROTEIN US5]-ALANINE N-ACETYLTRANSFERASE"/>
    <property type="match status" value="1"/>
</dbReference>
<evidence type="ECO:0000259" key="4">
    <source>
        <dbReference type="PROSITE" id="PS51186"/>
    </source>
</evidence>
<dbReference type="EMBL" id="VDGH01000001">
    <property type="protein sequence ID" value="TQR16655.1"/>
    <property type="molecule type" value="Genomic_DNA"/>
</dbReference>
<evidence type="ECO:0000256" key="3">
    <source>
        <dbReference type="ARBA" id="ARBA00038502"/>
    </source>
</evidence>
<gene>
    <name evidence="5" type="ORF">FG382_00365</name>
</gene>
<keyword evidence="6" id="KW-1185">Reference proteome</keyword>
<name>A0A544TGR6_9BACI</name>
<dbReference type="GO" id="GO:0005737">
    <property type="term" value="C:cytoplasm"/>
    <property type="evidence" value="ECO:0007669"/>
    <property type="project" value="TreeGrafter"/>
</dbReference>
<protein>
    <submittedName>
        <fullName evidence="5">GNAT family N-acetyltransferase</fullName>
    </submittedName>
</protein>
<dbReference type="InterPro" id="IPR000182">
    <property type="entry name" value="GNAT_dom"/>
</dbReference>
<dbReference type="InterPro" id="IPR016181">
    <property type="entry name" value="Acyl_CoA_acyltransferase"/>
</dbReference>
<organism evidence="5 6">
    <name type="scientific">Psychrobacillus lasiicapitis</name>
    <dbReference type="NCBI Taxonomy" id="1636719"/>
    <lineage>
        <taxon>Bacteria</taxon>
        <taxon>Bacillati</taxon>
        <taxon>Bacillota</taxon>
        <taxon>Bacilli</taxon>
        <taxon>Bacillales</taxon>
        <taxon>Bacillaceae</taxon>
        <taxon>Psychrobacillus</taxon>
    </lineage>
</organism>
<proteinExistence type="inferred from homology"/>
<keyword evidence="1 5" id="KW-0808">Transferase</keyword>
<dbReference type="OrthoDB" id="9801656at2"/>
<evidence type="ECO:0000256" key="2">
    <source>
        <dbReference type="ARBA" id="ARBA00023315"/>
    </source>
</evidence>